<keyword evidence="2" id="KW-0560">Oxidoreductase</keyword>
<dbReference type="Pfam" id="PF03992">
    <property type="entry name" value="ABM"/>
    <property type="match status" value="1"/>
</dbReference>
<evidence type="ECO:0000259" key="1">
    <source>
        <dbReference type="PROSITE" id="PS51725"/>
    </source>
</evidence>
<dbReference type="PANTHER" id="PTHR33336">
    <property type="entry name" value="QUINOL MONOOXYGENASE YGIN-RELATED"/>
    <property type="match status" value="1"/>
</dbReference>
<dbReference type="EC" id="1.-.-.-" evidence="2"/>
<keyword evidence="2" id="KW-0503">Monooxygenase</keyword>
<dbReference type="GO" id="GO:0004497">
    <property type="term" value="F:monooxygenase activity"/>
    <property type="evidence" value="ECO:0007669"/>
    <property type="project" value="UniProtKB-KW"/>
</dbReference>
<protein>
    <submittedName>
        <fullName evidence="2">Putative monooxygenase</fullName>
        <ecNumber evidence="2">1.-.-.-</ecNumber>
    </submittedName>
</protein>
<dbReference type="EMBL" id="NGAF01000003">
    <property type="protein sequence ID" value="OXR45611.1"/>
    <property type="molecule type" value="Genomic_DNA"/>
</dbReference>
<organism evidence="2 3">
    <name type="scientific">Nocardia cerradoensis</name>
    <dbReference type="NCBI Taxonomy" id="85688"/>
    <lineage>
        <taxon>Bacteria</taxon>
        <taxon>Bacillati</taxon>
        <taxon>Actinomycetota</taxon>
        <taxon>Actinomycetes</taxon>
        <taxon>Mycobacteriales</taxon>
        <taxon>Nocardiaceae</taxon>
        <taxon>Nocardia</taxon>
    </lineage>
</organism>
<proteinExistence type="predicted"/>
<reference evidence="2 3" key="1">
    <citation type="submission" date="2017-07" db="EMBL/GenBank/DDBJ databases">
        <title>First draft Genome Sequence of Nocardia cerradoensis isolated from human infection.</title>
        <authorList>
            <person name="Carrasco G."/>
        </authorList>
    </citation>
    <scope>NUCLEOTIDE SEQUENCE [LARGE SCALE GENOMIC DNA]</scope>
    <source>
        <strain evidence="2 3">CNM20130759</strain>
    </source>
</reference>
<dbReference type="InterPro" id="IPR007138">
    <property type="entry name" value="ABM_dom"/>
</dbReference>
<dbReference type="PANTHER" id="PTHR33336:SF15">
    <property type="entry name" value="ABM DOMAIN-CONTAINING PROTEIN"/>
    <property type="match status" value="1"/>
</dbReference>
<dbReference type="SUPFAM" id="SSF54909">
    <property type="entry name" value="Dimeric alpha+beta barrel"/>
    <property type="match status" value="1"/>
</dbReference>
<name>A0A231H9U5_9NOCA</name>
<evidence type="ECO:0000313" key="2">
    <source>
        <dbReference type="EMBL" id="OXR45611.1"/>
    </source>
</evidence>
<dbReference type="Proteomes" id="UP000215506">
    <property type="component" value="Unassembled WGS sequence"/>
</dbReference>
<dbReference type="InterPro" id="IPR011008">
    <property type="entry name" value="Dimeric_a/b-barrel"/>
</dbReference>
<accession>A0A231H9U5</accession>
<dbReference type="AlphaFoldDB" id="A0A231H9U5"/>
<dbReference type="PROSITE" id="PS51725">
    <property type="entry name" value="ABM"/>
    <property type="match status" value="1"/>
</dbReference>
<dbReference type="Gene3D" id="3.30.70.100">
    <property type="match status" value="1"/>
</dbReference>
<gene>
    <name evidence="2" type="ORF">B7C42_01903</name>
</gene>
<dbReference type="InterPro" id="IPR050744">
    <property type="entry name" value="AI-2_Isomerase_LsrG"/>
</dbReference>
<sequence>MNQSAPVVLVATLVPRPGTEEQVQSALLEAVAATHAQDHGCELYAAHRSVRGKPGFVVLEKWASAELLSAHASGAAFAALTAKLDGLLTGPLDVTVLQPLPAGDAKLGQL</sequence>
<feature type="domain" description="ABM" evidence="1">
    <location>
        <begin position="7"/>
        <end position="97"/>
    </location>
</feature>
<dbReference type="RefSeq" id="WP_039784102.1">
    <property type="nucleotide sequence ID" value="NZ_JAAXOR010000001.1"/>
</dbReference>
<evidence type="ECO:0000313" key="3">
    <source>
        <dbReference type="Proteomes" id="UP000215506"/>
    </source>
</evidence>
<keyword evidence="3" id="KW-1185">Reference proteome</keyword>
<comment type="caution">
    <text evidence="2">The sequence shown here is derived from an EMBL/GenBank/DDBJ whole genome shotgun (WGS) entry which is preliminary data.</text>
</comment>